<dbReference type="GO" id="GO:0006508">
    <property type="term" value="P:proteolysis"/>
    <property type="evidence" value="ECO:0007669"/>
    <property type="project" value="UniProtKB-KW"/>
</dbReference>
<keyword evidence="3" id="KW-0472">Membrane</keyword>
<sequence>MHHDVAVTQPDQRPSHQSPAQEQAGAPPHPGGAGRPRAARMRRRVLQATALAVALGLIIAAFTVPVDKVIEAPGPTWNVLAAGSSDSAGATGASQEDLLTVQGVPTYPTEGELRMTTISLNGCPGYPVTTVDVLVALLSRDRAVLDRDEICPKEVTEEEIRATNQAAMTSSQDSAVVAALNEVGMADHLSLQVGGIAPEQTSSDLQQGDTLRALTPQGGQRTAITSYNQLRELMTTIPAGTAVTLEIERDGQETTAALTTIESPEGKGSLLGVMIHFEVSPQVDVSFALSDVGGPSAGLMFALGIVDEITPGSLTGGQSIAGTGTIALDGTVGPIGGIRQKMAGASQAGSDYFLAPMDNCGEVVGHEPEGMTVYAVSSLHEGVEVVQAIAAGNVSGLATCQNPNPVGQ</sequence>
<keyword evidence="3" id="KW-1133">Transmembrane helix</keyword>
<dbReference type="InterPro" id="IPR036034">
    <property type="entry name" value="PDZ_sf"/>
</dbReference>
<dbReference type="GO" id="GO:0004176">
    <property type="term" value="F:ATP-dependent peptidase activity"/>
    <property type="evidence" value="ECO:0007669"/>
    <property type="project" value="UniProtKB-UniRule"/>
</dbReference>
<proteinExistence type="inferred from homology"/>
<feature type="region of interest" description="Disordered" evidence="2">
    <location>
        <begin position="1"/>
        <end position="40"/>
    </location>
</feature>
<accession>A0A853EHN3</accession>
<dbReference type="InterPro" id="IPR020568">
    <property type="entry name" value="Ribosomal_Su5_D2-typ_SF"/>
</dbReference>
<evidence type="ECO:0000259" key="4">
    <source>
        <dbReference type="PROSITE" id="PS51786"/>
    </source>
</evidence>
<dbReference type="InterPro" id="IPR008269">
    <property type="entry name" value="Lon_proteolytic"/>
</dbReference>
<evidence type="ECO:0000256" key="2">
    <source>
        <dbReference type="SAM" id="MobiDB-lite"/>
    </source>
</evidence>
<feature type="active site" evidence="1">
    <location>
        <position position="296"/>
    </location>
</feature>
<dbReference type="PANTHER" id="PTHR10046">
    <property type="entry name" value="ATP DEPENDENT LON PROTEASE FAMILY MEMBER"/>
    <property type="match status" value="1"/>
</dbReference>
<dbReference type="SUPFAM" id="SSF54211">
    <property type="entry name" value="Ribosomal protein S5 domain 2-like"/>
    <property type="match status" value="1"/>
</dbReference>
<keyword evidence="1" id="KW-0720">Serine protease</keyword>
<dbReference type="Proteomes" id="UP000572528">
    <property type="component" value="Unassembled WGS sequence"/>
</dbReference>
<feature type="transmembrane region" description="Helical" evidence="3">
    <location>
        <begin position="45"/>
        <end position="66"/>
    </location>
</feature>
<keyword evidence="1" id="KW-0645">Protease</keyword>
<name>A0A853EHN3_9ACTO</name>
<gene>
    <name evidence="5" type="ORF">HZZ05_05125</name>
</gene>
<keyword evidence="1" id="KW-0378">Hydrolase</keyword>
<dbReference type="PRINTS" id="PR00830">
    <property type="entry name" value="ENDOLAPTASE"/>
</dbReference>
<dbReference type="InterPro" id="IPR014721">
    <property type="entry name" value="Ribsml_uS5_D2-typ_fold_subgr"/>
</dbReference>
<dbReference type="GO" id="GO:0005524">
    <property type="term" value="F:ATP binding"/>
    <property type="evidence" value="ECO:0007669"/>
    <property type="project" value="InterPro"/>
</dbReference>
<reference evidence="5 6" key="1">
    <citation type="submission" date="2020-07" db="EMBL/GenBank/DDBJ databases">
        <title>MOT database genomes.</title>
        <authorList>
            <person name="Joseph S."/>
            <person name="Aduse-Opoku J."/>
            <person name="Hashim A."/>
            <person name="Wade W."/>
            <person name="Curtis M."/>
        </authorList>
    </citation>
    <scope>NUCLEOTIDE SEQUENCE [LARGE SCALE GENOMIC DNA]</scope>
    <source>
        <strain evidence="5 6">WMus004</strain>
    </source>
</reference>
<dbReference type="Gene3D" id="3.30.230.10">
    <property type="match status" value="1"/>
</dbReference>
<protein>
    <recommendedName>
        <fullName evidence="1">endopeptidase La</fullName>
        <ecNumber evidence="1">3.4.21.53</ecNumber>
    </recommendedName>
</protein>
<feature type="active site" evidence="1">
    <location>
        <position position="341"/>
    </location>
</feature>
<dbReference type="InterPro" id="IPR027065">
    <property type="entry name" value="Lon_Prtase"/>
</dbReference>
<dbReference type="EC" id="3.4.21.53" evidence="1"/>
<dbReference type="EMBL" id="JACBXV010000047">
    <property type="protein sequence ID" value="NYS68903.1"/>
    <property type="molecule type" value="Genomic_DNA"/>
</dbReference>
<dbReference type="GO" id="GO:0004252">
    <property type="term" value="F:serine-type endopeptidase activity"/>
    <property type="evidence" value="ECO:0007669"/>
    <property type="project" value="UniProtKB-UniRule"/>
</dbReference>
<dbReference type="Gene3D" id="2.30.42.10">
    <property type="match status" value="1"/>
</dbReference>
<evidence type="ECO:0000256" key="3">
    <source>
        <dbReference type="SAM" id="Phobius"/>
    </source>
</evidence>
<comment type="similarity">
    <text evidence="1">Belongs to the peptidase S16 family.</text>
</comment>
<evidence type="ECO:0000313" key="6">
    <source>
        <dbReference type="Proteomes" id="UP000572528"/>
    </source>
</evidence>
<evidence type="ECO:0000313" key="5">
    <source>
        <dbReference type="EMBL" id="NYS68903.1"/>
    </source>
</evidence>
<dbReference type="SUPFAM" id="SSF50156">
    <property type="entry name" value="PDZ domain-like"/>
    <property type="match status" value="1"/>
</dbReference>
<organism evidence="5 6">
    <name type="scientific">Actinomyces bowdenii</name>
    <dbReference type="NCBI Taxonomy" id="131109"/>
    <lineage>
        <taxon>Bacteria</taxon>
        <taxon>Bacillati</taxon>
        <taxon>Actinomycetota</taxon>
        <taxon>Actinomycetes</taxon>
        <taxon>Actinomycetales</taxon>
        <taxon>Actinomycetaceae</taxon>
        <taxon>Actinomyces</taxon>
    </lineage>
</organism>
<dbReference type="PROSITE" id="PS51786">
    <property type="entry name" value="LON_PROTEOLYTIC"/>
    <property type="match status" value="1"/>
</dbReference>
<dbReference type="Pfam" id="PF05362">
    <property type="entry name" value="Lon_C"/>
    <property type="match status" value="1"/>
</dbReference>
<feature type="compositionally biased region" description="Polar residues" evidence="2">
    <location>
        <begin position="9"/>
        <end position="21"/>
    </location>
</feature>
<keyword evidence="3" id="KW-0812">Transmembrane</keyword>
<dbReference type="AlphaFoldDB" id="A0A853EHN3"/>
<evidence type="ECO:0000256" key="1">
    <source>
        <dbReference type="PROSITE-ProRule" id="PRU01122"/>
    </source>
</evidence>
<comment type="caution">
    <text evidence="5">The sequence shown here is derived from an EMBL/GenBank/DDBJ whole genome shotgun (WGS) entry which is preliminary data.</text>
</comment>
<feature type="domain" description="Lon proteolytic" evidence="4">
    <location>
        <begin position="290"/>
        <end position="389"/>
    </location>
</feature>
<dbReference type="GO" id="GO:0030163">
    <property type="term" value="P:protein catabolic process"/>
    <property type="evidence" value="ECO:0007669"/>
    <property type="project" value="InterPro"/>
</dbReference>
<comment type="catalytic activity">
    <reaction evidence="1">
        <text>Hydrolysis of proteins in presence of ATP.</text>
        <dbReference type="EC" id="3.4.21.53"/>
    </reaction>
</comment>